<evidence type="ECO:0000259" key="5">
    <source>
        <dbReference type="PROSITE" id="PS50235"/>
    </source>
</evidence>
<dbReference type="PaxDb" id="7165-AGAP000205-PB"/>
<feature type="compositionally biased region" description="Low complexity" evidence="4">
    <location>
        <begin position="1982"/>
        <end position="2003"/>
    </location>
</feature>
<name>F5HJP8_ANOGA</name>
<feature type="compositionally biased region" description="Low complexity" evidence="4">
    <location>
        <begin position="1174"/>
        <end position="1190"/>
    </location>
</feature>
<feature type="coiled-coil region" evidence="3">
    <location>
        <begin position="1595"/>
        <end position="1622"/>
    </location>
</feature>
<feature type="compositionally biased region" description="Polar residues" evidence="4">
    <location>
        <begin position="2097"/>
        <end position="2108"/>
    </location>
</feature>
<feature type="region of interest" description="Disordered" evidence="4">
    <location>
        <begin position="940"/>
        <end position="1080"/>
    </location>
</feature>
<feature type="region of interest" description="Disordered" evidence="4">
    <location>
        <begin position="1850"/>
        <end position="1930"/>
    </location>
</feature>
<feature type="region of interest" description="Disordered" evidence="4">
    <location>
        <begin position="693"/>
        <end position="712"/>
    </location>
</feature>
<feature type="compositionally biased region" description="Polar residues" evidence="4">
    <location>
        <begin position="693"/>
        <end position="703"/>
    </location>
</feature>
<dbReference type="InterPro" id="IPR038765">
    <property type="entry name" value="Papain-like_cys_pep_sf"/>
</dbReference>
<feature type="compositionally biased region" description="Low complexity" evidence="4">
    <location>
        <begin position="2016"/>
        <end position="2028"/>
    </location>
</feature>
<feature type="region of interest" description="Disordered" evidence="4">
    <location>
        <begin position="544"/>
        <end position="642"/>
    </location>
</feature>
<feature type="compositionally biased region" description="Low complexity" evidence="4">
    <location>
        <begin position="1747"/>
        <end position="1756"/>
    </location>
</feature>
<feature type="compositionally biased region" description="Low complexity" evidence="4">
    <location>
        <begin position="546"/>
        <end position="564"/>
    </location>
</feature>
<evidence type="ECO:0000256" key="3">
    <source>
        <dbReference type="SAM" id="Coils"/>
    </source>
</evidence>
<feature type="compositionally biased region" description="Polar residues" evidence="4">
    <location>
        <begin position="1915"/>
        <end position="1930"/>
    </location>
</feature>
<dbReference type="EnsemblMetazoa" id="AGAP000205-RB">
    <property type="protein sequence ID" value="AGAP000205-PB"/>
    <property type="gene ID" value="AGAP000205"/>
</dbReference>
<dbReference type="PANTHER" id="PTHR22975:SF9">
    <property type="entry name" value="ECHINUS SPLICE FORM 3"/>
    <property type="match status" value="1"/>
</dbReference>
<dbReference type="KEGG" id="aga:1272059"/>
<feature type="region of interest" description="Disordered" evidence="4">
    <location>
        <begin position="1360"/>
        <end position="1384"/>
    </location>
</feature>
<reference evidence="6" key="5">
    <citation type="submission" date="2011-05" db="EMBL/GenBank/DDBJ databases">
        <authorList>
            <consortium name="VectorBase"/>
        </authorList>
    </citation>
    <scope>NUCLEOTIDE SEQUENCE</scope>
    <source>
        <strain evidence="6">PEST</strain>
    </source>
</reference>
<feature type="compositionally biased region" description="Pro residues" evidence="4">
    <location>
        <begin position="1544"/>
        <end position="1553"/>
    </location>
</feature>
<dbReference type="FunCoup" id="F5HJP8">
    <property type="interactions" value="2"/>
</dbReference>
<reference evidence="7" key="6">
    <citation type="submission" date="2021-01" db="UniProtKB">
        <authorList>
            <consortium name="EnsemblMetazoa"/>
        </authorList>
    </citation>
    <scope>IDENTIFICATION</scope>
    <source>
        <strain evidence="7">PEST</strain>
    </source>
</reference>
<feature type="compositionally biased region" description="Polar residues" evidence="4">
    <location>
        <begin position="491"/>
        <end position="500"/>
    </location>
</feature>
<feature type="region of interest" description="Disordered" evidence="4">
    <location>
        <begin position="1463"/>
        <end position="1492"/>
    </location>
</feature>
<feature type="domain" description="USP" evidence="5">
    <location>
        <begin position="91"/>
        <end position="415"/>
    </location>
</feature>
<dbReference type="InterPro" id="IPR052398">
    <property type="entry name" value="Ubiquitin_hydrolase_53/54"/>
</dbReference>
<evidence type="ECO:0000313" key="8">
    <source>
        <dbReference type="Proteomes" id="UP000007062"/>
    </source>
</evidence>
<feature type="region of interest" description="Disordered" evidence="4">
    <location>
        <begin position="1743"/>
        <end position="1763"/>
    </location>
</feature>
<feature type="coiled-coil region" evidence="3">
    <location>
        <begin position="1391"/>
        <end position="1425"/>
    </location>
</feature>
<evidence type="ECO:0000313" key="7">
    <source>
        <dbReference type="EnsemblMetazoa" id="AGAP000205-PB"/>
    </source>
</evidence>
<dbReference type="Proteomes" id="UP000007062">
    <property type="component" value="Chromosome X"/>
</dbReference>
<dbReference type="PANTHER" id="PTHR22975">
    <property type="entry name" value="UBIQUITIN SPECIFIC PROTEINASE"/>
    <property type="match status" value="1"/>
</dbReference>
<feature type="compositionally biased region" description="Gly residues" evidence="4">
    <location>
        <begin position="1071"/>
        <end position="1080"/>
    </location>
</feature>
<feature type="compositionally biased region" description="Low complexity" evidence="4">
    <location>
        <begin position="1198"/>
        <end position="1207"/>
    </location>
</feature>
<feature type="region of interest" description="Disordered" evidence="4">
    <location>
        <begin position="441"/>
        <end position="460"/>
    </location>
</feature>
<dbReference type="InterPro" id="IPR028889">
    <property type="entry name" value="USP"/>
</dbReference>
<feature type="compositionally biased region" description="Polar residues" evidence="4">
    <location>
        <begin position="1163"/>
        <end position="1173"/>
    </location>
</feature>
<feature type="compositionally biased region" description="Basic and acidic residues" evidence="4">
    <location>
        <begin position="76"/>
        <end position="88"/>
    </location>
</feature>
<feature type="compositionally biased region" description="Low complexity" evidence="4">
    <location>
        <begin position="1554"/>
        <end position="1566"/>
    </location>
</feature>
<protein>
    <submittedName>
        <fullName evidence="6">AGAP000205-PB</fullName>
    </submittedName>
</protein>
<reference evidence="6 8" key="1">
    <citation type="journal article" date="2002" name="Science">
        <title>The genome sequence of the malaria mosquito Anopheles gambiae.</title>
        <authorList>
            <person name="Holt R.A."/>
            <person name="Subramanian G.M."/>
            <person name="Halpern A."/>
            <person name="Sutton G.G."/>
            <person name="Charlab R."/>
            <person name="Nusskern D.R."/>
            <person name="Wincker P."/>
            <person name="Clark A.G."/>
            <person name="Ribeiro J.M."/>
            <person name="Wides R."/>
            <person name="Salzberg S.L."/>
            <person name="Loftus B."/>
            <person name="Yandell M."/>
            <person name="Majoros W.H."/>
            <person name="Rusch D.B."/>
            <person name="Lai Z."/>
            <person name="Kraft C.L."/>
            <person name="Abril J.F."/>
            <person name="Anthouard V."/>
            <person name="Arensburger P."/>
            <person name="Atkinson P.W."/>
            <person name="Baden H."/>
            <person name="de Berardinis V."/>
            <person name="Baldwin D."/>
            <person name="Benes V."/>
            <person name="Biedler J."/>
            <person name="Blass C."/>
            <person name="Bolanos R."/>
            <person name="Boscus D."/>
            <person name="Barnstead M."/>
            <person name="Cai S."/>
            <person name="Center A."/>
            <person name="Chaturverdi K."/>
            <person name="Christophides G.K."/>
            <person name="Chrystal M.A."/>
            <person name="Clamp M."/>
            <person name="Cravchik A."/>
            <person name="Curwen V."/>
            <person name="Dana A."/>
            <person name="Delcher A."/>
            <person name="Dew I."/>
            <person name="Evans C.A."/>
            <person name="Flanigan M."/>
            <person name="Grundschober-Freimoser A."/>
            <person name="Friedli L."/>
            <person name="Gu Z."/>
            <person name="Guan P."/>
            <person name="Guigo R."/>
            <person name="Hillenmeyer M.E."/>
            <person name="Hladun S.L."/>
            <person name="Hogan J.R."/>
            <person name="Hong Y.S."/>
            <person name="Hoover J."/>
            <person name="Jaillon O."/>
            <person name="Ke Z."/>
            <person name="Kodira C."/>
            <person name="Kokoza E."/>
            <person name="Koutsos A."/>
            <person name="Letunic I."/>
            <person name="Levitsky A."/>
            <person name="Liang Y."/>
            <person name="Lin J.J."/>
            <person name="Lobo N.F."/>
            <person name="Lopez J.R."/>
            <person name="Malek J.A."/>
            <person name="McIntosh T.C."/>
            <person name="Meister S."/>
            <person name="Miller J."/>
            <person name="Mobarry C."/>
            <person name="Mongin E."/>
            <person name="Murphy S.D."/>
            <person name="O'Brochta D.A."/>
            <person name="Pfannkoch C."/>
            <person name="Qi R."/>
            <person name="Regier M.A."/>
            <person name="Remington K."/>
            <person name="Shao H."/>
            <person name="Sharakhova M.V."/>
            <person name="Sitter C.D."/>
            <person name="Shetty J."/>
            <person name="Smith T.J."/>
            <person name="Strong R."/>
            <person name="Sun J."/>
            <person name="Thomasova D."/>
            <person name="Ton L.Q."/>
            <person name="Topalis P."/>
            <person name="Tu Z."/>
            <person name="Unger M.F."/>
            <person name="Walenz B."/>
            <person name="Wang A."/>
            <person name="Wang J."/>
            <person name="Wang M."/>
            <person name="Wang X."/>
            <person name="Woodford K.J."/>
            <person name="Wortman J.R."/>
            <person name="Wu M."/>
            <person name="Yao A."/>
            <person name="Zdobnov E.M."/>
            <person name="Zhang H."/>
            <person name="Zhao Q."/>
            <person name="Zhao S."/>
            <person name="Zhu S.C."/>
            <person name="Zhimulev I."/>
            <person name="Coluzzi M."/>
            <person name="della Torre A."/>
            <person name="Roth C.W."/>
            <person name="Louis C."/>
            <person name="Kalush F."/>
            <person name="Mural R.J."/>
            <person name="Myers E.W."/>
            <person name="Adams M.D."/>
            <person name="Smith H.O."/>
            <person name="Broder S."/>
            <person name="Gardner M.J."/>
            <person name="Fraser C.M."/>
            <person name="Birney E."/>
            <person name="Bork P."/>
            <person name="Brey P.T."/>
            <person name="Venter J.C."/>
            <person name="Weissenbach J."/>
            <person name="Kafatos F.C."/>
            <person name="Collins F.H."/>
            <person name="Hoffman S.L."/>
        </authorList>
    </citation>
    <scope>NUCLEOTIDE SEQUENCE [LARGE SCALE GENOMIC DNA]</scope>
    <source>
        <strain evidence="6 8">PEST</strain>
    </source>
</reference>
<organism evidence="6">
    <name type="scientific">Anopheles gambiae</name>
    <name type="common">African malaria mosquito</name>
    <dbReference type="NCBI Taxonomy" id="7165"/>
    <lineage>
        <taxon>Eukaryota</taxon>
        <taxon>Metazoa</taxon>
        <taxon>Ecdysozoa</taxon>
        <taxon>Arthropoda</taxon>
        <taxon>Hexapoda</taxon>
        <taxon>Insecta</taxon>
        <taxon>Pterygota</taxon>
        <taxon>Neoptera</taxon>
        <taxon>Endopterygota</taxon>
        <taxon>Diptera</taxon>
        <taxon>Nematocera</taxon>
        <taxon>Culicoidea</taxon>
        <taxon>Culicidae</taxon>
        <taxon>Anophelinae</taxon>
        <taxon>Anopheles</taxon>
    </lineage>
</organism>
<keyword evidence="2" id="KW-0378">Hydrolase</keyword>
<accession>F5HJP8</accession>
<feature type="compositionally biased region" description="Basic residues" evidence="4">
    <location>
        <begin position="1022"/>
        <end position="1043"/>
    </location>
</feature>
<evidence type="ECO:0000256" key="2">
    <source>
        <dbReference type="ARBA" id="ARBA00022801"/>
    </source>
</evidence>
<dbReference type="EMBL" id="AAAB01008846">
    <property type="protein sequence ID" value="EGK96509.1"/>
    <property type="molecule type" value="Genomic_DNA"/>
</dbReference>
<reference evidence="6" key="2">
    <citation type="submission" date="2002-03" db="EMBL/GenBank/DDBJ databases">
        <authorList>
            <consortium name="The Anopheles Genome Sequencing Consortium"/>
        </authorList>
    </citation>
    <scope>NUCLEOTIDE SEQUENCE</scope>
    <source>
        <strain evidence="6">PEST</strain>
    </source>
</reference>
<feature type="compositionally biased region" description="Low complexity" evidence="4">
    <location>
        <begin position="2060"/>
        <end position="2072"/>
    </location>
</feature>
<feature type="compositionally biased region" description="Low complexity" evidence="4">
    <location>
        <begin position="582"/>
        <end position="606"/>
    </location>
</feature>
<dbReference type="GO" id="GO:0016787">
    <property type="term" value="F:hydrolase activity"/>
    <property type="evidence" value="ECO:0007669"/>
    <property type="project" value="UniProtKB-KW"/>
</dbReference>
<feature type="compositionally biased region" description="Low complexity" evidence="4">
    <location>
        <begin position="887"/>
        <end position="908"/>
    </location>
</feature>
<feature type="compositionally biased region" description="Basic and acidic residues" evidence="4">
    <location>
        <begin position="969"/>
        <end position="989"/>
    </location>
</feature>
<evidence type="ECO:0000256" key="4">
    <source>
        <dbReference type="SAM" id="MobiDB-lite"/>
    </source>
</evidence>
<dbReference type="SUPFAM" id="SSF54001">
    <property type="entry name" value="Cysteine proteinases"/>
    <property type="match status" value="1"/>
</dbReference>
<dbReference type="PROSITE" id="PS50235">
    <property type="entry name" value="USP_3"/>
    <property type="match status" value="1"/>
</dbReference>
<feature type="compositionally biased region" description="Low complexity" evidence="4">
    <location>
        <begin position="1463"/>
        <end position="1480"/>
    </location>
</feature>
<proteinExistence type="predicted"/>
<dbReference type="STRING" id="7165.F5HJP8"/>
<reference evidence="6 7" key="3">
    <citation type="journal article" date="2004" name="Trends Parasitol.">
        <title>The Anopheles gambiae genome: an update.</title>
        <authorList>
            <person name="Mongin E."/>
            <person name="Louis C."/>
            <person name="Holt R.A."/>
            <person name="Birney E."/>
            <person name="Collins F.H."/>
        </authorList>
    </citation>
    <scope>NUCLEOTIDE SEQUENCE</scope>
    <source>
        <strain evidence="6 7">PEST</strain>
    </source>
</reference>
<feature type="compositionally biased region" description="Low complexity" evidence="4">
    <location>
        <begin position="1850"/>
        <end position="1861"/>
    </location>
</feature>
<dbReference type="OMA" id="KMENELH"/>
<feature type="compositionally biased region" description="Low complexity" evidence="4">
    <location>
        <begin position="1303"/>
        <end position="1316"/>
    </location>
</feature>
<keyword evidence="3" id="KW-0175">Coiled coil</keyword>
<keyword evidence="8" id="KW-1185">Reference proteome</keyword>
<feature type="compositionally biased region" description="Basic and acidic residues" evidence="4">
    <location>
        <begin position="1005"/>
        <end position="1021"/>
    </location>
</feature>
<gene>
    <name evidence="7" type="primary">1272059</name>
    <name evidence="6" type="ORF">AgaP_AGAP000205</name>
</gene>
<feature type="region of interest" description="Disordered" evidence="4">
    <location>
        <begin position="1276"/>
        <end position="1348"/>
    </location>
</feature>
<evidence type="ECO:0000256" key="1">
    <source>
        <dbReference type="ARBA" id="ARBA00022786"/>
    </source>
</evidence>
<feature type="region of interest" description="Disordered" evidence="4">
    <location>
        <begin position="1535"/>
        <end position="1576"/>
    </location>
</feature>
<keyword evidence="1" id="KW-0833">Ubl conjugation pathway</keyword>
<sequence>MIKFRYKRKDPVPAATAKKVDDAVDSRASTNGSQQAATSSPSVQQPQPVHYSSSATLPKDHRSPSATVCLSGDAQQHPDRRDGNDEPGRFNGHPGGWGSYQQQQQQQQAIQYHQELLQRVKLENELHQLQQQQRYEYLSCIDAVVELFSQLQTSSEPALCPEPLRRALASGPLAGRRFPLGCLGDAAECFELLLHRVHQHLSPVDSDSCEAAQCVAHQRFAMRVVEQSVCECGANSEKLPFTQMVHYVSASALTSQNSLSIQHQQNITFGQLLRNAGNMGDIRDCPSACGAKIGIRRALLNRPDVVSIGVVWDSERPPADQVHAVLKAIGTTLRLCDVFQQVSDHRWAQTVHHELVGVVSYYGKHYTTFFFHTKLRVWVYFDDANVKEVGPSWEGVVEKCSRGRYQPLLLLYALPQPQQLQQQQQQQQQLQQHQQELTTLAQHRRAVTPSPEKASMGSNVRRAITPTPNRALPICDYQNLTVIQSKIFASANGSSTSGPANTAAGEDGEGKEHYISRKAVQNVLSAQYQNLSVIQDKIFPSAHDLQQQQQQQQQHQQQQQQQQQLRVLANGPTKQQQQLGYNGVPPNSVGMPNVSPSSSSGTASSPDGLSMPDHLNQPRRRDSGNWSGDRNSASSSSSTTLDNPYLYLVGKRQVGGSVPASPTRANNSAGAAGLGTHGAAQFYDAGYDSYSLSSTDSFPSKHQPSGGGGGAGPSAAGLLLSAAGAAVKIPDSVVLSGDCEKLCMEADQLLEKSRLLEDAHDLETALVLCHAAASKARAAMDAPYSNPHTMTFARMKHNTCVMRARSLNRRILIEKGGEMIKEQQLQQQLQQQQQQQQLHLHHQTMQQQQQQYHVLTSGGALQHRRQNSKEKLLAAGGGHHHPHHHALAGSTTAGTTAGAGTSNTASASPSKSIEIYATLPKKKVTLKLIEAEHVEPEPAVDLKAAAGGPAGGSERESRSLFARVTSSSSDKDGKEGREKRSRSEDRNKALADPGLVNAKDTLRKHKEEKDANERKEKEAKSGKKQHKIRRKLLMGGLIRRKNRSMPDLTEAVGSGGPGCDPAGKGADLLEGKGGAGGAGGPAGGALHGASLDDSAVGLSVSAKDNANSGYLSEGHFDYHPISNTNPNLERSKLMRKSFHGSGRSLSVPKVPPPPPVRIGSALSAVSSGTAGASQQQHHQQHHQQQQQQHQPNGAPYGSSSSASSSPSMLQMQKLPLNGVNLRHLEYVTEAAAAAHPPSGIKPFHEANVSNLSTMSSNTSMSEDSCQTIITTCAVVHQEQSPAKPQDLPPPPPTEEVDSIVRYQQQQQQQQQVPQQQLELPPYPSPPSTTCHSRQASEDFPPPPPAIDFEPLHEQLSEIQSLQTTGGQGKPPMMMMMMSHSSGQTGIQNTTSILAQLQAKQLQQQLQQQQQQQQQYQQHQEQHNLNNPISTSEILNETTRSEIWLKELQLKQLALKQQQQCREVSPAQQQYQPQQQQGPKLPAGPPATGGDQRSVRDLASRFEQIKLSVGQQLQSQSAAHPPNVRTGMSGLLLADQQQKANARSTPPPPPPPQPAATDAPDTVPSADFSTGSGEDVVDCPRDIGMVYRMQLPKPRYDIAQSQIQEEIREVEMLNQVVQQTLNNGAAAAAAAAAAASKSDVLPAAGRTKKKSVSFCDQVILVATADEDEDDGFIPNPILERVLRTAGGGGGGPTAAAAAAAVGCTDADVTPGVLLPAGNGGESVAPAAGLPERLPTLSTSITYHPIKAPSPTQQLKQQPTPPGAPVYSLAADMHKQNLEIQRQLQQQQQQYYGAVNNSSPELESYKQQQQQQQQYSSIPANATIFKTHQFSAAMPTTKATPSLYGVPPNMSLQLQQQQQQQQQRLYGSDTGSELSFDGRNSSSSSQLTSPYMTVPHLLGDGGAGSGPPPQHAVGGYQTVSASPTTITTNTSPASNTLLRQNIATLLQHQQLGGVTPATMRPTPPNGHTLPNVYQKPPKPLNAYQQQQPTTTTTPQQQQHQLQQLTSAAGYNGGVTTMPSYTQQQSSSPYQRVPLPLGYDNLYHEQPSMGLMTQQQQQQLLGLGNSVAQQQQQQQTKPIQKKVSFEPGTKGGGPDGSPGTNVSPSPSANGCQPQQQQQQQHYQLQLQDAQQQQQQQQNVVGLPTRVVPIATTYGNGSAIVKPSAKAVQCNLCRKKHCILPAIYCSDCETYLARFQMPVRR</sequence>
<feature type="region of interest" description="Disordered" evidence="4">
    <location>
        <begin position="491"/>
        <end position="511"/>
    </location>
</feature>
<feature type="region of interest" description="Disordered" evidence="4">
    <location>
        <begin position="2060"/>
        <end position="2114"/>
    </location>
</feature>
<reference evidence="6" key="4">
    <citation type="journal article" date="2007" name="Genome Biol.">
        <title>Update of the Anopheles gambiae PEST genome assembly.</title>
        <authorList>
            <person name="Sharakhova M.V."/>
            <person name="Hammond M.P."/>
            <person name="Lobo N.F."/>
            <person name="Krzywinski J."/>
            <person name="Unger M.F."/>
            <person name="Hillenmeyer M.E."/>
            <person name="Bruggner R.V."/>
            <person name="Birney E."/>
            <person name="Collins F.H."/>
        </authorList>
    </citation>
    <scope>NUCLEOTIDE SEQUENCE</scope>
    <source>
        <strain evidence="6">PEST</strain>
    </source>
</reference>
<feature type="region of interest" description="Disordered" evidence="4">
    <location>
        <begin position="1"/>
        <end position="105"/>
    </location>
</feature>
<dbReference type="VEuPathDB" id="VectorBase:AGAP000205"/>
<dbReference type="eggNOG" id="KOG1887">
    <property type="taxonomic scope" value="Eukaryota"/>
</dbReference>
<evidence type="ECO:0000313" key="6">
    <source>
        <dbReference type="EMBL" id="EGK96509.1"/>
    </source>
</evidence>
<feature type="compositionally biased region" description="Polar residues" evidence="4">
    <location>
        <begin position="1867"/>
        <end position="1889"/>
    </location>
</feature>
<feature type="region of interest" description="Disordered" evidence="4">
    <location>
        <begin position="1139"/>
        <end position="1209"/>
    </location>
</feature>
<dbReference type="CDD" id="cd02257">
    <property type="entry name" value="Peptidase_C19"/>
    <property type="match status" value="1"/>
</dbReference>
<feature type="region of interest" description="Disordered" evidence="4">
    <location>
        <begin position="874"/>
        <end position="910"/>
    </location>
</feature>
<dbReference type="VEuPathDB" id="VectorBase:AGAMI1_003572"/>
<feature type="compositionally biased region" description="Polar residues" evidence="4">
    <location>
        <begin position="27"/>
        <end position="56"/>
    </location>
</feature>
<feature type="region of interest" description="Disordered" evidence="4">
    <location>
        <begin position="1959"/>
        <end position="2038"/>
    </location>
</feature>